<name>A0A382NDH0_9ZZZZ</name>
<accession>A0A382NDH0</accession>
<organism evidence="1">
    <name type="scientific">marine metagenome</name>
    <dbReference type="NCBI Taxonomy" id="408172"/>
    <lineage>
        <taxon>unclassified sequences</taxon>
        <taxon>metagenomes</taxon>
        <taxon>ecological metagenomes</taxon>
    </lineage>
</organism>
<feature type="non-terminal residue" evidence="1">
    <location>
        <position position="47"/>
    </location>
</feature>
<evidence type="ECO:0000313" key="1">
    <source>
        <dbReference type="EMBL" id="SVC59254.1"/>
    </source>
</evidence>
<reference evidence="1" key="1">
    <citation type="submission" date="2018-05" db="EMBL/GenBank/DDBJ databases">
        <authorList>
            <person name="Lanie J.A."/>
            <person name="Ng W.-L."/>
            <person name="Kazmierczak K.M."/>
            <person name="Andrzejewski T.M."/>
            <person name="Davidsen T.M."/>
            <person name="Wayne K.J."/>
            <person name="Tettelin H."/>
            <person name="Glass J.I."/>
            <person name="Rusch D."/>
            <person name="Podicherti R."/>
            <person name="Tsui H.-C.T."/>
            <person name="Winkler M.E."/>
        </authorList>
    </citation>
    <scope>NUCLEOTIDE SEQUENCE</scope>
</reference>
<sequence length="47" mass="5135">VFSLNIQLEIVKSASPTLASLATDSNQGSTRFIRPEGYSKTYLSEIT</sequence>
<feature type="non-terminal residue" evidence="1">
    <location>
        <position position="1"/>
    </location>
</feature>
<gene>
    <name evidence="1" type="ORF">METZ01_LOCUS312108</name>
</gene>
<dbReference type="EMBL" id="UINC01099748">
    <property type="protein sequence ID" value="SVC59254.1"/>
    <property type="molecule type" value="Genomic_DNA"/>
</dbReference>
<dbReference type="AlphaFoldDB" id="A0A382NDH0"/>
<protein>
    <submittedName>
        <fullName evidence="1">Uncharacterized protein</fullName>
    </submittedName>
</protein>
<proteinExistence type="predicted"/>